<feature type="region of interest" description="Disordered" evidence="5">
    <location>
        <begin position="192"/>
        <end position="250"/>
    </location>
</feature>
<evidence type="ECO:0000259" key="6">
    <source>
        <dbReference type="PROSITE" id="PS50942"/>
    </source>
</evidence>
<reference evidence="7" key="2">
    <citation type="submission" date="2020-11" db="EMBL/GenBank/DDBJ databases">
        <authorList>
            <person name="McCartney M.A."/>
            <person name="Auch B."/>
            <person name="Kono T."/>
            <person name="Mallez S."/>
            <person name="Becker A."/>
            <person name="Gohl D.M."/>
            <person name="Silverstein K.A.T."/>
            <person name="Koren S."/>
            <person name="Bechman K.B."/>
            <person name="Herman A."/>
            <person name="Abrahante J.E."/>
            <person name="Garbe J."/>
        </authorList>
    </citation>
    <scope>NUCLEOTIDE SEQUENCE</scope>
    <source>
        <strain evidence="7">Duluth1</strain>
        <tissue evidence="7">Whole animal</tissue>
    </source>
</reference>
<dbReference type="GO" id="GO:0031410">
    <property type="term" value="C:cytoplasmic vesicle"/>
    <property type="evidence" value="ECO:0007669"/>
    <property type="project" value="UniProtKB-SubCell"/>
</dbReference>
<dbReference type="CDD" id="cd03572">
    <property type="entry name" value="ENTH_like_Tepsin"/>
    <property type="match status" value="1"/>
</dbReference>
<dbReference type="EMBL" id="JAIWYP010000002">
    <property type="protein sequence ID" value="KAH3863955.1"/>
    <property type="molecule type" value="Genomic_DNA"/>
</dbReference>
<feature type="compositionally biased region" description="Polar residues" evidence="5">
    <location>
        <begin position="149"/>
        <end position="158"/>
    </location>
</feature>
<dbReference type="OrthoDB" id="118154at2759"/>
<evidence type="ECO:0000256" key="4">
    <source>
        <dbReference type="ARBA" id="ARBA00023329"/>
    </source>
</evidence>
<feature type="domain" description="ENTH" evidence="6">
    <location>
        <begin position="1"/>
        <end position="121"/>
    </location>
</feature>
<dbReference type="Proteomes" id="UP000828390">
    <property type="component" value="Unassembled WGS sequence"/>
</dbReference>
<evidence type="ECO:0000256" key="2">
    <source>
        <dbReference type="ARBA" id="ARBA00004601"/>
    </source>
</evidence>
<reference evidence="7" key="1">
    <citation type="journal article" date="2019" name="bioRxiv">
        <title>The Genome of the Zebra Mussel, Dreissena polymorpha: A Resource for Invasive Species Research.</title>
        <authorList>
            <person name="McCartney M.A."/>
            <person name="Auch B."/>
            <person name="Kono T."/>
            <person name="Mallez S."/>
            <person name="Zhang Y."/>
            <person name="Obille A."/>
            <person name="Becker A."/>
            <person name="Abrahante J.E."/>
            <person name="Garbe J."/>
            <person name="Badalamenti J.P."/>
            <person name="Herman A."/>
            <person name="Mangelson H."/>
            <person name="Liachko I."/>
            <person name="Sullivan S."/>
            <person name="Sone E.D."/>
            <person name="Koren S."/>
            <person name="Silverstein K.A.T."/>
            <person name="Beckman K.B."/>
            <person name="Gohl D.M."/>
        </authorList>
    </citation>
    <scope>NUCLEOTIDE SEQUENCE</scope>
    <source>
        <strain evidence="7">Duluth1</strain>
        <tissue evidence="7">Whole animal</tissue>
    </source>
</reference>
<comment type="subcellular location">
    <subcellularLocation>
        <location evidence="1">Cytoplasmic vesicle</location>
    </subcellularLocation>
    <subcellularLocation>
        <location evidence="2">Golgi apparatus</location>
        <location evidence="2">trans-Golgi network</location>
    </subcellularLocation>
</comment>
<dbReference type="SUPFAM" id="SSF48464">
    <property type="entry name" value="ENTH/VHS domain"/>
    <property type="match status" value="1"/>
</dbReference>
<dbReference type="PANTHER" id="PTHR21514:SF0">
    <property type="entry name" value="AP-4 COMPLEX ACCESSORY SUBUNIT TEPSIN"/>
    <property type="match status" value="1"/>
</dbReference>
<feature type="compositionally biased region" description="Acidic residues" evidence="5">
    <location>
        <begin position="240"/>
        <end position="250"/>
    </location>
</feature>
<dbReference type="InterPro" id="IPR008942">
    <property type="entry name" value="ENTH_VHS"/>
</dbReference>
<dbReference type="Pfam" id="PF01417">
    <property type="entry name" value="ENTH"/>
    <property type="match status" value="1"/>
</dbReference>
<keyword evidence="4" id="KW-0968">Cytoplasmic vesicle</keyword>
<proteinExistence type="predicted"/>
<dbReference type="PROSITE" id="PS50942">
    <property type="entry name" value="ENTH"/>
    <property type="match status" value="1"/>
</dbReference>
<evidence type="ECO:0000256" key="1">
    <source>
        <dbReference type="ARBA" id="ARBA00004541"/>
    </source>
</evidence>
<dbReference type="InterPro" id="IPR039273">
    <property type="entry name" value="TEPSIN"/>
</dbReference>
<dbReference type="InterPro" id="IPR013809">
    <property type="entry name" value="ENTH"/>
</dbReference>
<dbReference type="GO" id="GO:0032588">
    <property type="term" value="C:trans-Golgi network membrane"/>
    <property type="evidence" value="ECO:0007669"/>
    <property type="project" value="TreeGrafter"/>
</dbReference>
<feature type="compositionally biased region" description="Polar residues" evidence="5">
    <location>
        <begin position="192"/>
        <end position="210"/>
    </location>
</feature>
<dbReference type="InterPro" id="IPR035802">
    <property type="entry name" value="ENTH/VHS_tepsin"/>
</dbReference>
<gene>
    <name evidence="7" type="ORF">DPMN_026963</name>
</gene>
<keyword evidence="8" id="KW-1185">Reference proteome</keyword>
<keyword evidence="3" id="KW-0333">Golgi apparatus</keyword>
<evidence type="ECO:0000256" key="3">
    <source>
        <dbReference type="ARBA" id="ARBA00023034"/>
    </source>
</evidence>
<dbReference type="AlphaFoldDB" id="A0A9D4RF32"/>
<name>A0A9D4RF32_DREPO</name>
<evidence type="ECO:0000256" key="5">
    <source>
        <dbReference type="SAM" id="MobiDB-lite"/>
    </source>
</evidence>
<comment type="caution">
    <text evidence="7">The sequence shown here is derived from an EMBL/GenBank/DDBJ whole genome shotgun (WGS) entry which is preliminary data.</text>
</comment>
<evidence type="ECO:0000313" key="7">
    <source>
        <dbReference type="EMBL" id="KAH3863955.1"/>
    </source>
</evidence>
<dbReference type="PANTHER" id="PTHR21514">
    <property type="entry name" value="AP-4 COMPLEX ACCESSORY SUBUNIT TEPSIN"/>
    <property type="match status" value="1"/>
</dbReference>
<organism evidence="7 8">
    <name type="scientific">Dreissena polymorpha</name>
    <name type="common">Zebra mussel</name>
    <name type="synonym">Mytilus polymorpha</name>
    <dbReference type="NCBI Taxonomy" id="45954"/>
    <lineage>
        <taxon>Eukaryota</taxon>
        <taxon>Metazoa</taxon>
        <taxon>Spiralia</taxon>
        <taxon>Lophotrochozoa</taxon>
        <taxon>Mollusca</taxon>
        <taxon>Bivalvia</taxon>
        <taxon>Autobranchia</taxon>
        <taxon>Heteroconchia</taxon>
        <taxon>Euheterodonta</taxon>
        <taxon>Imparidentia</taxon>
        <taxon>Neoheterodontei</taxon>
        <taxon>Myida</taxon>
        <taxon>Dreissenoidea</taxon>
        <taxon>Dreissenidae</taxon>
        <taxon>Dreissena</taxon>
    </lineage>
</organism>
<evidence type="ECO:0000313" key="8">
    <source>
        <dbReference type="Proteomes" id="UP000828390"/>
    </source>
</evidence>
<accession>A0A9D4RF32</accession>
<feature type="region of interest" description="Disordered" evidence="5">
    <location>
        <begin position="128"/>
        <end position="158"/>
    </location>
</feature>
<dbReference type="Gene3D" id="1.25.40.90">
    <property type="match status" value="1"/>
</dbReference>
<dbReference type="Pfam" id="PF25827">
    <property type="entry name" value="TVHS-like"/>
    <property type="match status" value="1"/>
</dbReference>
<protein>
    <recommendedName>
        <fullName evidence="6">ENTH domain-containing protein</fullName>
    </recommendedName>
</protein>
<sequence>MKATSDDETPIPGYLYKEVSGITTSSIENCETCVEFLVDRLSHDSNHVKLKVLKLMKYIVENGHPNFRLGLIKKSTGIREATKHSGPPDPLHGDVPYKMVRKHAQDLLEKLFDVKQSNEGEVRISPVGIGTHRDTHQGQPETRMEGYGSSPNTPQNKTIGEAVKDSLLKMADRLGDGSGTQQRQVLETIQASKGYTPPTLSSNPSNQYQQEESKTASEGLRLTKVSQPRHTPGRAGGGWDDSDDGDDDVIDDIRQKSISESSNNVDSLDRLVVDTCSDSASETALVQFYLTQDTQPTNGLLTLTQCRQFLQDCSALNCDRIINTLNTYIADTDDGGRVLCSLQLLETLMYSDLVSLERLVISCKDSLVSVTRSATGQSASKARKAVQSAQADEGQLLSSRLDFCEEWL</sequence>
<dbReference type="InterPro" id="IPR058028">
    <property type="entry name" value="Tepsin_VHS/ENTH-like"/>
</dbReference>